<dbReference type="SUPFAM" id="SSF55729">
    <property type="entry name" value="Acyl-CoA N-acyltransferases (Nat)"/>
    <property type="match status" value="1"/>
</dbReference>
<dbReference type="EMBL" id="CADCUV010000018">
    <property type="protein sequence ID" value="CAA9386985.1"/>
    <property type="molecule type" value="Genomic_DNA"/>
</dbReference>
<dbReference type="InterPro" id="IPR016181">
    <property type="entry name" value="Acyl_CoA_acyltransferase"/>
</dbReference>
<dbReference type="GO" id="GO:0016747">
    <property type="term" value="F:acyltransferase activity, transferring groups other than amino-acyl groups"/>
    <property type="evidence" value="ECO:0007669"/>
    <property type="project" value="InterPro"/>
</dbReference>
<feature type="domain" description="N-acetyltransferase" evidence="1">
    <location>
        <begin position="82"/>
        <end position="245"/>
    </location>
</feature>
<evidence type="ECO:0000313" key="2">
    <source>
        <dbReference type="EMBL" id="CAA9386985.1"/>
    </source>
</evidence>
<accession>A0A6J4NGD0</accession>
<organism evidence="2">
    <name type="scientific">uncultured Rubrobacteraceae bacterium</name>
    <dbReference type="NCBI Taxonomy" id="349277"/>
    <lineage>
        <taxon>Bacteria</taxon>
        <taxon>Bacillati</taxon>
        <taxon>Actinomycetota</taxon>
        <taxon>Rubrobacteria</taxon>
        <taxon>Rubrobacterales</taxon>
        <taxon>Rubrobacteraceae</taxon>
        <taxon>environmental samples</taxon>
    </lineage>
</organism>
<gene>
    <name evidence="2" type="ORF">AVDCRST_MAG22-328</name>
</gene>
<name>A0A6J4NGD0_9ACTN</name>
<dbReference type="Gene3D" id="3.40.630.30">
    <property type="match status" value="1"/>
</dbReference>
<protein>
    <recommendedName>
        <fullName evidence="1">N-acetyltransferase domain-containing protein</fullName>
    </recommendedName>
</protein>
<reference evidence="2" key="1">
    <citation type="submission" date="2020-02" db="EMBL/GenBank/DDBJ databases">
        <authorList>
            <person name="Meier V. D."/>
        </authorList>
    </citation>
    <scope>NUCLEOTIDE SEQUENCE</scope>
    <source>
        <strain evidence="2">AVDCRST_MAG22</strain>
    </source>
</reference>
<evidence type="ECO:0000259" key="1">
    <source>
        <dbReference type="PROSITE" id="PS51186"/>
    </source>
</evidence>
<dbReference type="PROSITE" id="PS51186">
    <property type="entry name" value="GNAT"/>
    <property type="match status" value="1"/>
</dbReference>
<sequence>MWRSRPDRTDAGALVLQTIEEARAAGGTRLVWHTGDAVSPPFMDDLLPEHGFEKTEDLDVLAFELGTDPEPRLPRLRVPTGIRTRLVRDEPSLRRANAVEAGVFPAATWNARDTHGYLRGILELEGRGRKRPGEEGAPRVLRYLASVRETRDGEWAFVATAGAEVTGETVRLWGAGTLPDYRGRGAYRALVEERCRHAHLLGATLALSKANTVFSAPILRAAGFRPVARERRYALKIDAVTHPRA</sequence>
<dbReference type="InterPro" id="IPR000182">
    <property type="entry name" value="GNAT_dom"/>
</dbReference>
<dbReference type="AlphaFoldDB" id="A0A6J4NGD0"/>
<proteinExistence type="predicted"/>